<organism evidence="2 3">
    <name type="scientific">Sporosarcina psychrophila</name>
    <name type="common">Bacillus psychrophilus</name>
    <dbReference type="NCBI Taxonomy" id="1476"/>
    <lineage>
        <taxon>Bacteria</taxon>
        <taxon>Bacillati</taxon>
        <taxon>Bacillota</taxon>
        <taxon>Bacilli</taxon>
        <taxon>Bacillales</taxon>
        <taxon>Caryophanaceae</taxon>
        <taxon>Sporosarcina</taxon>
    </lineage>
</organism>
<dbReference type="SMART" id="SM00530">
    <property type="entry name" value="HTH_XRE"/>
    <property type="match status" value="1"/>
</dbReference>
<gene>
    <name evidence="2" type="ORF">ABIC55_001144</name>
</gene>
<sequence>MISENGVPFYLIQTLHSLRLKYGMNSIDLAERIGVSLTTYEEWEKDSSAISFNHMLKLEEVFQMPSKYIYFGKDITLSNPERTNRK</sequence>
<dbReference type="Pfam" id="PF01381">
    <property type="entry name" value="HTH_3"/>
    <property type="match status" value="1"/>
</dbReference>
<keyword evidence="3" id="KW-1185">Reference proteome</keyword>
<dbReference type="Proteomes" id="UP001549104">
    <property type="component" value="Unassembled WGS sequence"/>
</dbReference>
<dbReference type="RefSeq" id="WP_067211370.1">
    <property type="nucleotide sequence ID" value="NZ_CP014616.1"/>
</dbReference>
<name>A0ABV2K4S6_SPOPS</name>
<dbReference type="EMBL" id="JBEPME010000001">
    <property type="protein sequence ID" value="MET3656060.1"/>
    <property type="molecule type" value="Genomic_DNA"/>
</dbReference>
<reference evidence="2 3" key="1">
    <citation type="submission" date="2024-06" db="EMBL/GenBank/DDBJ databases">
        <title>Sorghum-associated microbial communities from plants grown in Nebraska, USA.</title>
        <authorList>
            <person name="Schachtman D."/>
        </authorList>
    </citation>
    <scope>NUCLEOTIDE SEQUENCE [LARGE SCALE GENOMIC DNA]</scope>
    <source>
        <strain evidence="2 3">1288</strain>
    </source>
</reference>
<dbReference type="InterPro" id="IPR001387">
    <property type="entry name" value="Cro/C1-type_HTH"/>
</dbReference>
<evidence type="ECO:0000313" key="2">
    <source>
        <dbReference type="EMBL" id="MET3656060.1"/>
    </source>
</evidence>
<accession>A0ABV2K4S6</accession>
<dbReference type="Gene3D" id="1.10.260.40">
    <property type="entry name" value="lambda repressor-like DNA-binding domains"/>
    <property type="match status" value="1"/>
</dbReference>
<feature type="domain" description="HTH cro/C1-type" evidence="1">
    <location>
        <begin position="15"/>
        <end position="69"/>
    </location>
</feature>
<dbReference type="SUPFAM" id="SSF47413">
    <property type="entry name" value="lambda repressor-like DNA-binding domains"/>
    <property type="match status" value="1"/>
</dbReference>
<evidence type="ECO:0000313" key="3">
    <source>
        <dbReference type="Proteomes" id="UP001549104"/>
    </source>
</evidence>
<dbReference type="PROSITE" id="PS50943">
    <property type="entry name" value="HTH_CROC1"/>
    <property type="match status" value="1"/>
</dbReference>
<comment type="caution">
    <text evidence="2">The sequence shown here is derived from an EMBL/GenBank/DDBJ whole genome shotgun (WGS) entry which is preliminary data.</text>
</comment>
<proteinExistence type="predicted"/>
<protein>
    <submittedName>
        <fullName evidence="2">Transcriptional regulator with XRE-family HTH domain</fullName>
    </submittedName>
</protein>
<dbReference type="InterPro" id="IPR010982">
    <property type="entry name" value="Lambda_DNA-bd_dom_sf"/>
</dbReference>
<evidence type="ECO:0000259" key="1">
    <source>
        <dbReference type="PROSITE" id="PS50943"/>
    </source>
</evidence>
<dbReference type="CDD" id="cd00093">
    <property type="entry name" value="HTH_XRE"/>
    <property type="match status" value="1"/>
</dbReference>